<dbReference type="Gene3D" id="3.40.50.1820">
    <property type="entry name" value="alpha/beta hydrolase"/>
    <property type="match status" value="1"/>
</dbReference>
<dbReference type="InterPro" id="IPR000073">
    <property type="entry name" value="AB_hydrolase_1"/>
</dbReference>
<accession>A0ABP5IH26</accession>
<comment type="caution">
    <text evidence="2">The sequence shown here is derived from an EMBL/GenBank/DDBJ whole genome shotgun (WGS) entry which is preliminary data.</text>
</comment>
<evidence type="ECO:0000313" key="3">
    <source>
        <dbReference type="Proteomes" id="UP001500016"/>
    </source>
</evidence>
<dbReference type="InterPro" id="IPR029058">
    <property type="entry name" value="AB_hydrolase_fold"/>
</dbReference>
<keyword evidence="2" id="KW-0378">Hydrolase</keyword>
<dbReference type="GO" id="GO:0016787">
    <property type="term" value="F:hydrolase activity"/>
    <property type="evidence" value="ECO:0007669"/>
    <property type="project" value="UniProtKB-KW"/>
</dbReference>
<protein>
    <submittedName>
        <fullName evidence="2">Alpha/beta hydrolase</fullName>
    </submittedName>
</protein>
<organism evidence="2 3">
    <name type="scientific">Streptomyces albiaxialis</name>
    <dbReference type="NCBI Taxonomy" id="329523"/>
    <lineage>
        <taxon>Bacteria</taxon>
        <taxon>Bacillati</taxon>
        <taxon>Actinomycetota</taxon>
        <taxon>Actinomycetes</taxon>
        <taxon>Kitasatosporales</taxon>
        <taxon>Streptomycetaceae</taxon>
        <taxon>Streptomyces</taxon>
    </lineage>
</organism>
<reference evidence="3" key="1">
    <citation type="journal article" date="2019" name="Int. J. Syst. Evol. Microbiol.">
        <title>The Global Catalogue of Microorganisms (GCM) 10K type strain sequencing project: providing services to taxonomists for standard genome sequencing and annotation.</title>
        <authorList>
            <consortium name="The Broad Institute Genomics Platform"/>
            <consortium name="The Broad Institute Genome Sequencing Center for Infectious Disease"/>
            <person name="Wu L."/>
            <person name="Ma J."/>
        </authorList>
    </citation>
    <scope>NUCLEOTIDE SEQUENCE [LARGE SCALE GENOMIC DNA]</scope>
    <source>
        <strain evidence="3">JCM 15478</strain>
    </source>
</reference>
<gene>
    <name evidence="2" type="ORF">GCM10009801_70280</name>
</gene>
<dbReference type="EMBL" id="BAAAPE010000021">
    <property type="protein sequence ID" value="GAA2098976.1"/>
    <property type="molecule type" value="Genomic_DNA"/>
</dbReference>
<name>A0ABP5IH26_9ACTN</name>
<sequence length="303" mass="31372">MSAEPATHTLELSDVTLRYDVRGDLEDAGPDSPPLMLIGSPMDAAGFVSLAGHFADRVVVTYDPRGTGRSTLTGSAAADAAKGVAEWSPDDHAEDLRRVIEALGTGPVDLFASSGGAVNALALIARHPGLVRIAVAHEPPLARTVPDSAQALAAVEDIHATYRREGMGPAMAKFIALSIQQGPLPDTYAEQPAPDPAAFGLPVEDDGTRDDPLLSQNIRGCCCYAPDFAALSAASTRLVVAAGKESEGELAARAGAAVAERLGLPLAVFPSHHGGFLGGEYGQQGEPEAFAARLREVLAEHAD</sequence>
<keyword evidence="3" id="KW-1185">Reference proteome</keyword>
<feature type="domain" description="AB hydrolase-1" evidence="1">
    <location>
        <begin position="47"/>
        <end position="143"/>
    </location>
</feature>
<evidence type="ECO:0000313" key="2">
    <source>
        <dbReference type="EMBL" id="GAA2098976.1"/>
    </source>
</evidence>
<proteinExistence type="predicted"/>
<dbReference type="SUPFAM" id="SSF53474">
    <property type="entry name" value="alpha/beta-Hydrolases"/>
    <property type="match status" value="1"/>
</dbReference>
<dbReference type="Pfam" id="PF00561">
    <property type="entry name" value="Abhydrolase_1"/>
    <property type="match status" value="1"/>
</dbReference>
<dbReference type="Proteomes" id="UP001500016">
    <property type="component" value="Unassembled WGS sequence"/>
</dbReference>
<dbReference type="RefSeq" id="WP_344534165.1">
    <property type="nucleotide sequence ID" value="NZ_BAAAPE010000021.1"/>
</dbReference>
<evidence type="ECO:0000259" key="1">
    <source>
        <dbReference type="Pfam" id="PF00561"/>
    </source>
</evidence>